<feature type="compositionally biased region" description="Basic and acidic residues" evidence="15">
    <location>
        <begin position="45"/>
        <end position="60"/>
    </location>
</feature>
<feature type="compositionally biased region" description="Basic and acidic residues" evidence="15">
    <location>
        <begin position="864"/>
        <end position="874"/>
    </location>
</feature>
<evidence type="ECO:0000313" key="19">
    <source>
        <dbReference type="Ensembl" id="ENSSFAP00005007425.1"/>
    </source>
</evidence>
<reference evidence="19" key="1">
    <citation type="submission" date="2025-08" db="UniProtKB">
        <authorList>
            <consortium name="Ensembl"/>
        </authorList>
    </citation>
    <scope>IDENTIFICATION</scope>
</reference>
<evidence type="ECO:0000256" key="2">
    <source>
        <dbReference type="ARBA" id="ARBA00022475"/>
    </source>
</evidence>
<dbReference type="GO" id="GO:0005886">
    <property type="term" value="C:plasma membrane"/>
    <property type="evidence" value="ECO:0007669"/>
    <property type="project" value="UniProtKB-SubCell"/>
</dbReference>
<dbReference type="OMA" id="CQCDNRD"/>
<dbReference type="InterPro" id="IPR020894">
    <property type="entry name" value="Cadherin_CS"/>
</dbReference>
<dbReference type="GO" id="GO:0007156">
    <property type="term" value="P:homophilic cell adhesion via plasma membrane adhesion molecules"/>
    <property type="evidence" value="ECO:0007669"/>
    <property type="project" value="InterPro"/>
</dbReference>
<keyword evidence="10 16" id="KW-0472">Membrane</keyword>
<keyword evidence="17" id="KW-0732">Signal</keyword>
<dbReference type="CDD" id="cd11304">
    <property type="entry name" value="Cadherin_repeat"/>
    <property type="match status" value="3"/>
</dbReference>
<comment type="function">
    <text evidence="14">A component of desmosome cell-cell junctions which are required for positive regulation of cellular adhesion. Involved in the interaction of plaque proteins and intermediate filaments mediating cell-cell adhesion.</text>
</comment>
<dbReference type="InterPro" id="IPR015919">
    <property type="entry name" value="Cadherin-like_sf"/>
</dbReference>
<protein>
    <submittedName>
        <fullName evidence="19">Desmoglein-2-like</fullName>
    </submittedName>
</protein>
<keyword evidence="20" id="KW-1185">Reference proteome</keyword>
<accession>A0A672FRR5</accession>
<proteinExistence type="predicted"/>
<feature type="signal peptide" evidence="17">
    <location>
        <begin position="1"/>
        <end position="22"/>
    </location>
</feature>
<feature type="domain" description="Cadherin" evidence="18">
    <location>
        <begin position="413"/>
        <end position="512"/>
    </location>
</feature>
<evidence type="ECO:0000256" key="13">
    <source>
        <dbReference type="RuleBase" id="RU003318"/>
    </source>
</evidence>
<dbReference type="PROSITE" id="PS00232">
    <property type="entry name" value="CADHERIN_1"/>
    <property type="match status" value="2"/>
</dbReference>
<dbReference type="InterPro" id="IPR050971">
    <property type="entry name" value="Cadherin-domain_protein"/>
</dbReference>
<feature type="compositionally biased region" description="Gly residues" evidence="15">
    <location>
        <begin position="325"/>
        <end position="372"/>
    </location>
</feature>
<evidence type="ECO:0000256" key="9">
    <source>
        <dbReference type="ARBA" id="ARBA00022989"/>
    </source>
</evidence>
<keyword evidence="6 12" id="KW-0106">Calcium</keyword>
<evidence type="ECO:0000256" key="17">
    <source>
        <dbReference type="SAM" id="SignalP"/>
    </source>
</evidence>
<comment type="subcellular location">
    <subcellularLocation>
        <location evidence="1">Cell junction</location>
        <location evidence="1">Desmosome</location>
    </subcellularLocation>
    <subcellularLocation>
        <location evidence="13">Cell membrane</location>
        <topology evidence="13">Single-pass type I membrane protein</topology>
    </subcellularLocation>
</comment>
<feature type="region of interest" description="Disordered" evidence="15">
    <location>
        <begin position="680"/>
        <end position="708"/>
    </location>
</feature>
<evidence type="ECO:0000256" key="14">
    <source>
        <dbReference type="RuleBase" id="RU004358"/>
    </source>
</evidence>
<feature type="compositionally biased region" description="Basic and acidic residues" evidence="15">
    <location>
        <begin position="680"/>
        <end position="691"/>
    </location>
</feature>
<keyword evidence="7 13" id="KW-0130">Cell adhesion</keyword>
<keyword evidence="11" id="KW-0325">Glycoprotein</keyword>
<dbReference type="InterPro" id="IPR000233">
    <property type="entry name" value="Cadherin_Y-type_LIR"/>
</dbReference>
<dbReference type="PRINTS" id="PR00205">
    <property type="entry name" value="CADHERIN"/>
</dbReference>
<feature type="domain" description="Cadherin" evidence="18">
    <location>
        <begin position="237"/>
        <end position="324"/>
    </location>
</feature>
<evidence type="ECO:0000256" key="7">
    <source>
        <dbReference type="ARBA" id="ARBA00022889"/>
    </source>
</evidence>
<dbReference type="FunFam" id="2.60.40.60:FF:000083">
    <property type="entry name" value="Desmoglein 1"/>
    <property type="match status" value="1"/>
</dbReference>
<keyword evidence="5" id="KW-0677">Repeat</keyword>
<dbReference type="PROSITE" id="PS50268">
    <property type="entry name" value="CADHERIN_2"/>
    <property type="match status" value="3"/>
</dbReference>
<dbReference type="InterPro" id="IPR027397">
    <property type="entry name" value="Catenin-bd_sf"/>
</dbReference>
<feature type="chain" id="PRO_5025477455" evidence="17">
    <location>
        <begin position="23"/>
        <end position="1005"/>
    </location>
</feature>
<keyword evidence="3 13" id="KW-0812">Transmembrane</keyword>
<dbReference type="SMART" id="SM00112">
    <property type="entry name" value="CA"/>
    <property type="match status" value="3"/>
</dbReference>
<keyword evidence="4" id="KW-0479">Metal-binding</keyword>
<evidence type="ECO:0000256" key="5">
    <source>
        <dbReference type="ARBA" id="ARBA00022737"/>
    </source>
</evidence>
<dbReference type="PANTHER" id="PTHR24025">
    <property type="entry name" value="DESMOGLEIN FAMILY MEMBER"/>
    <property type="match status" value="1"/>
</dbReference>
<dbReference type="PANTHER" id="PTHR24025:SF29">
    <property type="entry name" value="DESMOGLEIN-2-LIKE-RELATED"/>
    <property type="match status" value="1"/>
</dbReference>
<dbReference type="FunFam" id="2.60.40.60:FF:000068">
    <property type="entry name" value="Desmoglein 1"/>
    <property type="match status" value="1"/>
</dbReference>
<gene>
    <name evidence="19" type="primary">LOC115385609</name>
</gene>
<dbReference type="PRINTS" id="PR01818">
    <property type="entry name" value="DESMOCADHERN"/>
</dbReference>
<dbReference type="Pfam" id="PF00028">
    <property type="entry name" value="Cadherin"/>
    <property type="match status" value="3"/>
</dbReference>
<dbReference type="SUPFAM" id="SSF49313">
    <property type="entry name" value="Cadherin-like"/>
    <property type="match status" value="4"/>
</dbReference>
<keyword evidence="8" id="KW-0965">Cell junction</keyword>
<feature type="region of interest" description="Disordered" evidence="15">
    <location>
        <begin position="322"/>
        <end position="375"/>
    </location>
</feature>
<dbReference type="GO" id="GO:0002009">
    <property type="term" value="P:morphogenesis of an epithelium"/>
    <property type="evidence" value="ECO:0007669"/>
    <property type="project" value="UniProtKB-ARBA"/>
</dbReference>
<dbReference type="GO" id="GO:0005509">
    <property type="term" value="F:calcium ion binding"/>
    <property type="evidence" value="ECO:0007669"/>
    <property type="project" value="UniProtKB-UniRule"/>
</dbReference>
<dbReference type="FunFam" id="2.60.40.60:FF:000074">
    <property type="entry name" value="Desmoglein 4"/>
    <property type="match status" value="1"/>
</dbReference>
<evidence type="ECO:0000256" key="11">
    <source>
        <dbReference type="ARBA" id="ARBA00023180"/>
    </source>
</evidence>
<dbReference type="InParanoid" id="A0A672FRR5"/>
<feature type="region of interest" description="Disordered" evidence="15">
    <location>
        <begin position="41"/>
        <end position="70"/>
    </location>
</feature>
<evidence type="ECO:0000256" key="16">
    <source>
        <dbReference type="SAM" id="Phobius"/>
    </source>
</evidence>
<keyword evidence="9 16" id="KW-1133">Transmembrane helix</keyword>
<feature type="region of interest" description="Disordered" evidence="15">
    <location>
        <begin position="836"/>
        <end position="898"/>
    </location>
</feature>
<dbReference type="Ensembl" id="ENSSFAT00005007811.1">
    <property type="protein sequence ID" value="ENSSFAP00005007425.1"/>
    <property type="gene ID" value="ENSSFAG00005004412.1"/>
</dbReference>
<evidence type="ECO:0000256" key="15">
    <source>
        <dbReference type="SAM" id="MobiDB-lite"/>
    </source>
</evidence>
<feature type="compositionally biased region" description="Pro residues" evidence="15">
    <location>
        <begin position="842"/>
        <end position="860"/>
    </location>
</feature>
<dbReference type="Gene3D" id="2.60.40.60">
    <property type="entry name" value="Cadherins"/>
    <property type="match status" value="4"/>
</dbReference>
<dbReference type="Gene3D" id="4.10.900.10">
    <property type="entry name" value="TCF3-CBD (Catenin binding domain)"/>
    <property type="match status" value="1"/>
</dbReference>
<name>A0A672FRR5_SALFA</name>
<dbReference type="Proteomes" id="UP000472267">
    <property type="component" value="Unassembled WGS sequence"/>
</dbReference>
<dbReference type="InterPro" id="IPR009122">
    <property type="entry name" value="Desmosomal_cadherin"/>
</dbReference>
<feature type="transmembrane region" description="Helical" evidence="16">
    <location>
        <begin position="629"/>
        <end position="650"/>
    </location>
</feature>
<dbReference type="FunFam" id="2.60.40.60:FF:000031">
    <property type="entry name" value="Cadherin 3"/>
    <property type="match status" value="1"/>
</dbReference>
<dbReference type="GO" id="GO:0045216">
    <property type="term" value="P:cell-cell junction organization"/>
    <property type="evidence" value="ECO:0007669"/>
    <property type="project" value="UniProtKB-ARBA"/>
</dbReference>
<reference evidence="19" key="2">
    <citation type="submission" date="2025-09" db="UniProtKB">
        <authorList>
            <consortium name="Ensembl"/>
        </authorList>
    </citation>
    <scope>IDENTIFICATION</scope>
</reference>
<evidence type="ECO:0000256" key="6">
    <source>
        <dbReference type="ARBA" id="ARBA00022837"/>
    </source>
</evidence>
<dbReference type="InterPro" id="IPR002126">
    <property type="entry name" value="Cadherin-like_dom"/>
</dbReference>
<evidence type="ECO:0000259" key="18">
    <source>
        <dbReference type="PROSITE" id="PS50268"/>
    </source>
</evidence>
<dbReference type="GO" id="GO:0030057">
    <property type="term" value="C:desmosome"/>
    <property type="evidence" value="ECO:0007669"/>
    <property type="project" value="UniProtKB-SubCell"/>
</dbReference>
<evidence type="ECO:0000256" key="3">
    <source>
        <dbReference type="ARBA" id="ARBA00022692"/>
    </source>
</evidence>
<sequence>MIPGRVCARLLAVVSLVSVPESAPANPAAPNVTSVRVSPLPVPRLRGERQQRTHPAHREAGPGARRGIHGEFLREPFPRKPAITRFLNHRNVCSRAQLFGAATFRNGTLAEDNIAIPFKVADENDNAPVFSEGVAVEVEELSAFVGKVNASDADEPGNENSEVAYSLLSQDPPGDMFYLKKDGTLHVKKPLLDREAEDRYVLVVKGQDLNGQVGGRSGTGTVTVHVRDVNDNVPTLEKEQYEGTVEENTRGVEVMRIKAQDLDLEGTENWDAVFDIVKGNEAGYFSITTDPKTNEGILMLDKPVDYEDVKDLQLGLIVKNKAPPHGGGSAGGGTGSAGGGAGSAGGGAGSGAGGGAGSGAGGGTGSGAGGGPELSVQGTKAFKTYPINIKVKNQPEGPRFDPKVKAIPVSEGGSSINFQDVIAKYPAIDGDTLKPAENVRYAKGFDPDSWLTIDPKTAEIRLNKMPDRESPFLVNGTYFAQVLCISEDMPGKTATGTVAIQVEDLNDHCPTLTSSVRTLCTDDNAVLVNAADQDGEPNGPPFEFTLVPEGTKGKWQVEHLNDTAAILRAQEALWPGPHPVELLVKDQQGEFCPEPQKVTVEVCTCEDGVNCGKQGTQGGVTKSSSLGPAGIGLLLLGLLLLLLAPLLLLFCRCGGAAGFPDLFTEMPFDTKSHLINYHTERQGENTVRRDLPTTNLPSPVEAEPPRMGGAPRGLAAAAPGRGFGSGSFGLGTSWANGEVFSSDRRDETWGSNQWLTYHNMALPDHLLGQYYNQVRVTRGGEELGVKDGMLVYDFEGRGSPAGSVSCGSLLESQNDLHFLDDLGPKFKTLAEVCGGQKTPEEPAVPAPLPRAPPPQPPPQPAISRVERSTVRESTELSAVRGSTERSESVTRSGGAAVRTQSVALPQQQPPIYYTAPPAVQPVHYVVQPQVQSTLLLAQAPPTNLVLVQDAPARPPNGSQTMMVVEGRVPSGTVKVLKGGLVQGGALQRVVVLGSQTRKTTRATQT</sequence>
<evidence type="ECO:0000256" key="12">
    <source>
        <dbReference type="PROSITE-ProRule" id="PRU00043"/>
    </source>
</evidence>
<evidence type="ECO:0000256" key="8">
    <source>
        <dbReference type="ARBA" id="ARBA00022949"/>
    </source>
</evidence>
<evidence type="ECO:0000256" key="1">
    <source>
        <dbReference type="ARBA" id="ARBA00004568"/>
    </source>
</evidence>
<organism evidence="19 20">
    <name type="scientific">Salarias fasciatus</name>
    <name type="common">Jewelled blenny</name>
    <name type="synonym">Blennius fasciatus</name>
    <dbReference type="NCBI Taxonomy" id="181472"/>
    <lineage>
        <taxon>Eukaryota</taxon>
        <taxon>Metazoa</taxon>
        <taxon>Chordata</taxon>
        <taxon>Craniata</taxon>
        <taxon>Vertebrata</taxon>
        <taxon>Euteleostomi</taxon>
        <taxon>Actinopterygii</taxon>
        <taxon>Neopterygii</taxon>
        <taxon>Teleostei</taxon>
        <taxon>Neoteleostei</taxon>
        <taxon>Acanthomorphata</taxon>
        <taxon>Ovalentaria</taxon>
        <taxon>Blenniimorphae</taxon>
        <taxon>Blenniiformes</taxon>
        <taxon>Blennioidei</taxon>
        <taxon>Blenniidae</taxon>
        <taxon>Salariinae</taxon>
        <taxon>Salarias</taxon>
    </lineage>
</organism>
<feature type="domain" description="Cadherin" evidence="18">
    <location>
        <begin position="137"/>
        <end position="236"/>
    </location>
</feature>
<keyword evidence="2" id="KW-1003">Cell membrane</keyword>
<evidence type="ECO:0000256" key="4">
    <source>
        <dbReference type="ARBA" id="ARBA00022723"/>
    </source>
</evidence>
<dbReference type="Pfam" id="PF01049">
    <property type="entry name" value="CADH_Y-type_LIR"/>
    <property type="match status" value="1"/>
</dbReference>
<evidence type="ECO:0000256" key="10">
    <source>
        <dbReference type="ARBA" id="ARBA00023136"/>
    </source>
</evidence>
<evidence type="ECO:0000313" key="20">
    <source>
        <dbReference type="Proteomes" id="UP000472267"/>
    </source>
</evidence>
<dbReference type="AlphaFoldDB" id="A0A672FRR5"/>